<dbReference type="Pfam" id="PF00098">
    <property type="entry name" value="zf-CCHC"/>
    <property type="match status" value="1"/>
</dbReference>
<dbReference type="InterPro" id="IPR036397">
    <property type="entry name" value="RNaseH_sf"/>
</dbReference>
<accession>A0A6A4CK32</accession>
<evidence type="ECO:0000256" key="17">
    <source>
        <dbReference type="ARBA" id="ARBA00023268"/>
    </source>
</evidence>
<dbReference type="GO" id="GO:0004519">
    <property type="term" value="F:endonuclease activity"/>
    <property type="evidence" value="ECO:0007669"/>
    <property type="project" value="UniProtKB-KW"/>
</dbReference>
<keyword evidence="5" id="KW-0479">Metal-binding</keyword>
<dbReference type="GO" id="GO:0003676">
    <property type="term" value="F:nucleic acid binding"/>
    <property type="evidence" value="ECO:0007669"/>
    <property type="project" value="InterPro"/>
</dbReference>
<feature type="compositionally biased region" description="Gly residues" evidence="19">
    <location>
        <begin position="210"/>
        <end position="226"/>
    </location>
</feature>
<keyword evidence="8" id="KW-0255">Endonuclease</keyword>
<evidence type="ECO:0000256" key="4">
    <source>
        <dbReference type="ARBA" id="ARBA00022722"/>
    </source>
</evidence>
<evidence type="ECO:0000256" key="6">
    <source>
        <dbReference type="ARBA" id="ARBA00022741"/>
    </source>
</evidence>
<dbReference type="GO" id="GO:0004190">
    <property type="term" value="F:aspartic-type endopeptidase activity"/>
    <property type="evidence" value="ECO:0007669"/>
    <property type="project" value="UniProtKB-KW"/>
</dbReference>
<dbReference type="EMBL" id="QXFT01002984">
    <property type="protein sequence ID" value="KAE9290675.1"/>
    <property type="molecule type" value="Genomic_DNA"/>
</dbReference>
<comment type="function">
    <text evidence="1">The aspartyl protease (PR) mediates the proteolytic cleavages of the Gag and Gag-Pol polyproteins after assembly of the VLP.</text>
</comment>
<dbReference type="GO" id="GO:0006508">
    <property type="term" value="P:proteolysis"/>
    <property type="evidence" value="ECO:0007669"/>
    <property type="project" value="UniProtKB-KW"/>
</dbReference>
<evidence type="ECO:0000256" key="3">
    <source>
        <dbReference type="ARBA" id="ARBA00022670"/>
    </source>
</evidence>
<evidence type="ECO:0000256" key="1">
    <source>
        <dbReference type="ARBA" id="ARBA00002180"/>
    </source>
</evidence>
<dbReference type="Pfam" id="PF25597">
    <property type="entry name" value="SH3_retrovirus"/>
    <property type="match status" value="1"/>
</dbReference>
<dbReference type="SUPFAM" id="SSF53098">
    <property type="entry name" value="Ribonuclease H-like"/>
    <property type="match status" value="1"/>
</dbReference>
<evidence type="ECO:0000256" key="16">
    <source>
        <dbReference type="ARBA" id="ARBA00023172"/>
    </source>
</evidence>
<dbReference type="Gene3D" id="3.30.420.10">
    <property type="entry name" value="Ribonuclease H-like superfamily/Ribonuclease H"/>
    <property type="match status" value="1"/>
</dbReference>
<feature type="region of interest" description="Disordered" evidence="19">
    <location>
        <begin position="810"/>
        <end position="831"/>
    </location>
</feature>
<dbReference type="SUPFAM" id="SSF56672">
    <property type="entry name" value="DNA/RNA polymerases"/>
    <property type="match status" value="1"/>
</dbReference>
<evidence type="ECO:0000256" key="18">
    <source>
        <dbReference type="PROSITE-ProRule" id="PRU00047"/>
    </source>
</evidence>
<keyword evidence="6" id="KW-0547">Nucleotide-binding</keyword>
<evidence type="ECO:0000256" key="11">
    <source>
        <dbReference type="ARBA" id="ARBA00022842"/>
    </source>
</evidence>
<evidence type="ECO:0000259" key="20">
    <source>
        <dbReference type="PROSITE" id="PS50158"/>
    </source>
</evidence>
<keyword evidence="13" id="KW-0695">RNA-directed DNA polymerase</keyword>
<dbReference type="Pfam" id="PF14223">
    <property type="entry name" value="Retrotran_gag_2"/>
    <property type="match status" value="1"/>
</dbReference>
<dbReference type="InterPro" id="IPR039537">
    <property type="entry name" value="Retrotran_Ty1/copia-like"/>
</dbReference>
<dbReference type="PROSITE" id="PS50994">
    <property type="entry name" value="INTEGRASE"/>
    <property type="match status" value="1"/>
</dbReference>
<dbReference type="InterPro" id="IPR036875">
    <property type="entry name" value="Znf_CCHC_sf"/>
</dbReference>
<keyword evidence="23" id="KW-1185">Reference proteome</keyword>
<evidence type="ECO:0000259" key="21">
    <source>
        <dbReference type="PROSITE" id="PS50994"/>
    </source>
</evidence>
<keyword evidence="4" id="KW-0540">Nuclease</keyword>
<evidence type="ECO:0000256" key="15">
    <source>
        <dbReference type="ARBA" id="ARBA00023113"/>
    </source>
</evidence>
<organism evidence="22 23">
    <name type="scientific">Phytophthora rubi</name>
    <dbReference type="NCBI Taxonomy" id="129364"/>
    <lineage>
        <taxon>Eukaryota</taxon>
        <taxon>Sar</taxon>
        <taxon>Stramenopiles</taxon>
        <taxon>Oomycota</taxon>
        <taxon>Peronosporomycetes</taxon>
        <taxon>Peronosporales</taxon>
        <taxon>Peronosporaceae</taxon>
        <taxon>Phytophthora</taxon>
    </lineage>
</organism>
<keyword evidence="14" id="KW-0808">Transferase</keyword>
<name>A0A6A4CK32_9STRA</name>
<dbReference type="InterPro" id="IPR001878">
    <property type="entry name" value="Znf_CCHC"/>
</dbReference>
<evidence type="ECO:0000256" key="13">
    <source>
        <dbReference type="ARBA" id="ARBA00022918"/>
    </source>
</evidence>
<dbReference type="SMART" id="SM00343">
    <property type="entry name" value="ZnF_C2HC"/>
    <property type="match status" value="1"/>
</dbReference>
<dbReference type="GO" id="GO:0003964">
    <property type="term" value="F:RNA-directed DNA polymerase activity"/>
    <property type="evidence" value="ECO:0007669"/>
    <property type="project" value="UniProtKB-KW"/>
</dbReference>
<evidence type="ECO:0000256" key="10">
    <source>
        <dbReference type="ARBA" id="ARBA00022840"/>
    </source>
</evidence>
<dbReference type="Pfam" id="PF22936">
    <property type="entry name" value="Pol_BBD"/>
    <property type="match status" value="1"/>
</dbReference>
<dbReference type="GO" id="GO:0003887">
    <property type="term" value="F:DNA-directed DNA polymerase activity"/>
    <property type="evidence" value="ECO:0007669"/>
    <property type="project" value="UniProtKB-KW"/>
</dbReference>
<feature type="region of interest" description="Disordered" evidence="19">
    <location>
        <begin position="848"/>
        <end position="906"/>
    </location>
</feature>
<dbReference type="InterPro" id="IPR054722">
    <property type="entry name" value="PolX-like_BBD"/>
</dbReference>
<dbReference type="Pfam" id="PF00665">
    <property type="entry name" value="rve"/>
    <property type="match status" value="1"/>
</dbReference>
<evidence type="ECO:0000256" key="2">
    <source>
        <dbReference type="ARBA" id="ARBA00022612"/>
    </source>
</evidence>
<evidence type="ECO:0008006" key="24">
    <source>
        <dbReference type="Google" id="ProtNLM"/>
    </source>
</evidence>
<feature type="compositionally biased region" description="Low complexity" evidence="19">
    <location>
        <begin position="817"/>
        <end position="829"/>
    </location>
</feature>
<dbReference type="GO" id="GO:0005524">
    <property type="term" value="F:ATP binding"/>
    <property type="evidence" value="ECO:0007669"/>
    <property type="project" value="UniProtKB-KW"/>
</dbReference>
<feature type="domain" description="CCHC-type" evidence="20">
    <location>
        <begin position="240"/>
        <end position="255"/>
    </location>
</feature>
<dbReference type="InterPro" id="IPR001584">
    <property type="entry name" value="Integrase_cat-core"/>
</dbReference>
<dbReference type="AlphaFoldDB" id="A0A6A4CK32"/>
<keyword evidence="12" id="KW-0229">DNA integration</keyword>
<keyword evidence="15" id="KW-0917">Virion maturation</keyword>
<dbReference type="Proteomes" id="UP000434957">
    <property type="component" value="Unassembled WGS sequence"/>
</dbReference>
<evidence type="ECO:0000256" key="19">
    <source>
        <dbReference type="SAM" id="MobiDB-lite"/>
    </source>
</evidence>
<dbReference type="InterPro" id="IPR012337">
    <property type="entry name" value="RNaseH-like_sf"/>
</dbReference>
<proteinExistence type="predicted"/>
<gene>
    <name evidence="22" type="ORF">PR003_g25228</name>
</gene>
<keyword evidence="3" id="KW-0645">Protease</keyword>
<keyword evidence="14" id="KW-0239">DNA-directed DNA polymerase</keyword>
<dbReference type="PROSITE" id="PS50158">
    <property type="entry name" value="ZF_CCHC"/>
    <property type="match status" value="1"/>
</dbReference>
<feature type="region of interest" description="Disordered" evidence="19">
    <location>
        <begin position="194"/>
        <end position="230"/>
    </location>
</feature>
<reference evidence="22 23" key="1">
    <citation type="submission" date="2018-08" db="EMBL/GenBank/DDBJ databases">
        <title>Genomic investigation of the strawberry pathogen Phytophthora fragariae indicates pathogenicity is determined by transcriptional variation in three key races.</title>
        <authorList>
            <person name="Adams T.M."/>
            <person name="Armitage A.D."/>
            <person name="Sobczyk M.K."/>
            <person name="Bates H.J."/>
            <person name="Dunwell J.M."/>
            <person name="Nellist C.F."/>
            <person name="Harrison R.J."/>
        </authorList>
    </citation>
    <scope>NUCLEOTIDE SEQUENCE [LARGE SCALE GENOMIC DNA]</scope>
    <source>
        <strain evidence="22 23">SCRP333</strain>
    </source>
</reference>
<keyword evidence="7" id="KW-0064">Aspartyl protease</keyword>
<feature type="domain" description="Integrase catalytic" evidence="21">
    <location>
        <begin position="475"/>
        <end position="641"/>
    </location>
</feature>
<dbReference type="InterPro" id="IPR043502">
    <property type="entry name" value="DNA/RNA_pol_sf"/>
</dbReference>
<dbReference type="GO" id="GO:0006310">
    <property type="term" value="P:DNA recombination"/>
    <property type="evidence" value="ECO:0007669"/>
    <property type="project" value="UniProtKB-KW"/>
</dbReference>
<evidence type="ECO:0000313" key="22">
    <source>
        <dbReference type="EMBL" id="KAE9290675.1"/>
    </source>
</evidence>
<keyword evidence="18" id="KW-0862">Zinc</keyword>
<dbReference type="GO" id="GO:0008270">
    <property type="term" value="F:zinc ion binding"/>
    <property type="evidence" value="ECO:0007669"/>
    <property type="project" value="UniProtKB-KW"/>
</dbReference>
<feature type="compositionally biased region" description="Basic and acidic residues" evidence="19">
    <location>
        <begin position="194"/>
        <end position="205"/>
    </location>
</feature>
<keyword evidence="17" id="KW-0511">Multifunctional enzyme</keyword>
<keyword evidence="11" id="KW-0460">Magnesium</keyword>
<dbReference type="Pfam" id="PF13976">
    <property type="entry name" value="gag_pre-integrs"/>
    <property type="match status" value="1"/>
</dbReference>
<evidence type="ECO:0000256" key="8">
    <source>
        <dbReference type="ARBA" id="ARBA00022759"/>
    </source>
</evidence>
<keyword evidence="14" id="KW-0548">Nucleotidyltransferase</keyword>
<dbReference type="Pfam" id="PF07727">
    <property type="entry name" value="RVT_2"/>
    <property type="match status" value="1"/>
</dbReference>
<dbReference type="InterPro" id="IPR013103">
    <property type="entry name" value="RVT_2"/>
</dbReference>
<keyword evidence="2" id="KW-1188">Viral release from host cell</keyword>
<evidence type="ECO:0000256" key="5">
    <source>
        <dbReference type="ARBA" id="ARBA00022723"/>
    </source>
</evidence>
<dbReference type="GO" id="GO:0015074">
    <property type="term" value="P:DNA integration"/>
    <property type="evidence" value="ECO:0007669"/>
    <property type="project" value="UniProtKB-KW"/>
</dbReference>
<sequence>MSSNASNPNEILIDDNYFMWEFNARMALARKCLQVHIAAMKPEDAARRETEEWEAADMKALAVVAKMLSPTYQSMIRDAASAHEAWETLRMFFVKQTLHNRVQLRKQLHEFALGAGEDLMKHIVRFDDLCARLAAVGETMPEDEKLFILLGSLPPEYDAMVRIIEAHDKVTLLDAKEMLRREFEVIKKREEKEQAFKASTRERGGRGGRGRGSGSRRGGRSTSGGSRGRRPIKSEFRVSCFNCNQYGHKREDCPELKNDKTGDEFVFSATSCAQVCATTWLLDSGASCHMTDELADFVEYQELKSPISITVANGQQLPAKGRGSVRFALQSGRVIKLTDVLHVPQLDRKLVSVPALTARGVLVQFERDRATLIMAGETVGVIFRSGKLFAWSVEQLEHAQVAQVTGNSKQGSDNVLWHARLGHVSASKMFAMSKVCGGLPALDHEDDHMIAVCGGCAQGKMTTSPFARKSGSEVKTRHPLEVVHTDVMGPMKPKSKGGALYVLTFIDDYSRFVYVYLLTSKAQLFDRFREFKALAETQTGYKVKCLRSDNGGEYTSQRFNQFCALSGIVHQTSAPYSPQQNDLAERMNRTLAEMARSMMHYMEVDRQWWGEAVMTAAHIVNRIPNSARRDKTPVGVLTGEQTSLDYLRVFGSSGYVHLDKSKRTKWDAKSHRCIFLGYAENSKAYRVWDFEDQRLVKTRTVTLDERPPSRYRDVVLVNGGRDSRSGTVPADDDDDWGASYVPTPSDEATADMEVDETGEQATNMEVEPASHTVVSLAGGCSALQSNGSMRSSEISEVDLRADRHSDLLPSIAEPNQAPRLPAPSSSSRAIGGLEPARDLLFSENRIVFSGGSRPGRSARSDQPRLLTNDDVDRGEVNGGGDVPLITNEPHMNSQEENEVGEPDPKRPRLDEYEIALAATDLPGSYREAMSSPEAKQWKEVVRREIRAHIRNHTWNTVRRPHGVKVIGCKWVFAYKFDEHGNIVRYKARLVALGCLQTRGVDYYYTYSPVASTNTIRVFLSVCCNKRLKIRQFDIETAFLNGTLDEDVYMAVPQGVRADGGLVCKLRRSLYGLKQAAAVWFKTIRAAFVEMGFVQCRADPCLFVRLGKNGQSPVYIVLYVDDLLVGCTTDV</sequence>
<evidence type="ECO:0000256" key="12">
    <source>
        <dbReference type="ARBA" id="ARBA00022908"/>
    </source>
</evidence>
<comment type="caution">
    <text evidence="22">The sequence shown here is derived from an EMBL/GenBank/DDBJ whole genome shotgun (WGS) entry which is preliminary data.</text>
</comment>
<keyword evidence="18" id="KW-0863">Zinc-finger</keyword>
<dbReference type="PANTHER" id="PTHR42648:SF11">
    <property type="entry name" value="TRANSPOSON TY4-P GAG-POL POLYPROTEIN"/>
    <property type="match status" value="1"/>
</dbReference>
<evidence type="ECO:0000256" key="7">
    <source>
        <dbReference type="ARBA" id="ARBA00022750"/>
    </source>
</evidence>
<dbReference type="InterPro" id="IPR025724">
    <property type="entry name" value="GAG-pre-integrase_dom"/>
</dbReference>
<evidence type="ECO:0000313" key="23">
    <source>
        <dbReference type="Proteomes" id="UP000434957"/>
    </source>
</evidence>
<evidence type="ECO:0000256" key="14">
    <source>
        <dbReference type="ARBA" id="ARBA00022932"/>
    </source>
</evidence>
<protein>
    <recommendedName>
        <fullName evidence="24">Retrovirus-related Pol polyprotein from transposon TNT 1-94</fullName>
    </recommendedName>
</protein>
<keyword evidence="10" id="KW-0067">ATP-binding</keyword>
<dbReference type="SUPFAM" id="SSF57756">
    <property type="entry name" value="Retrovirus zinc finger-like domains"/>
    <property type="match status" value="1"/>
</dbReference>
<evidence type="ECO:0000256" key="9">
    <source>
        <dbReference type="ARBA" id="ARBA00022801"/>
    </source>
</evidence>
<keyword evidence="16" id="KW-0233">DNA recombination</keyword>
<dbReference type="InterPro" id="IPR057670">
    <property type="entry name" value="SH3_retrovirus"/>
</dbReference>
<keyword evidence="9" id="KW-0378">Hydrolase</keyword>
<dbReference type="PANTHER" id="PTHR42648">
    <property type="entry name" value="TRANSPOSASE, PUTATIVE-RELATED"/>
    <property type="match status" value="1"/>
</dbReference>